<dbReference type="InterPro" id="IPR053812">
    <property type="entry name" value="HTH_Sigma70_ECF-like"/>
</dbReference>
<dbReference type="RefSeq" id="WP_329775522.1">
    <property type="nucleotide sequence ID" value="NZ_JAYDYW010000007.1"/>
</dbReference>
<evidence type="ECO:0000259" key="6">
    <source>
        <dbReference type="Pfam" id="PF07638"/>
    </source>
</evidence>
<evidence type="ECO:0000256" key="4">
    <source>
        <dbReference type="ARBA" id="ARBA00023125"/>
    </source>
</evidence>
<evidence type="ECO:0000313" key="8">
    <source>
        <dbReference type="Proteomes" id="UP001310248"/>
    </source>
</evidence>
<comment type="similarity">
    <text evidence="1">Belongs to the sigma-70 factor family. ECF subfamily.</text>
</comment>
<dbReference type="PANTHER" id="PTHR43133:SF8">
    <property type="entry name" value="RNA POLYMERASE SIGMA FACTOR HI_1459-RELATED"/>
    <property type="match status" value="1"/>
</dbReference>
<keyword evidence="3" id="KW-0731">Sigma factor</keyword>
<dbReference type="InterPro" id="IPR014284">
    <property type="entry name" value="RNA_pol_sigma-70_dom"/>
</dbReference>
<dbReference type="InterPro" id="IPR013324">
    <property type="entry name" value="RNA_pol_sigma_r3/r4-like"/>
</dbReference>
<dbReference type="SUPFAM" id="SSF88946">
    <property type="entry name" value="Sigma2 domain of RNA polymerase sigma factors"/>
    <property type="match status" value="1"/>
</dbReference>
<evidence type="ECO:0000256" key="5">
    <source>
        <dbReference type="ARBA" id="ARBA00023163"/>
    </source>
</evidence>
<dbReference type="EMBL" id="JAYDYW010000007">
    <property type="protein sequence ID" value="MEE1674392.1"/>
    <property type="molecule type" value="Genomic_DNA"/>
</dbReference>
<proteinExistence type="inferred from homology"/>
<dbReference type="Gene3D" id="1.10.1740.10">
    <property type="match status" value="1"/>
</dbReference>
<dbReference type="InterPro" id="IPR036388">
    <property type="entry name" value="WH-like_DNA-bd_sf"/>
</dbReference>
<dbReference type="PANTHER" id="PTHR43133">
    <property type="entry name" value="RNA POLYMERASE ECF-TYPE SIGMA FACTO"/>
    <property type="match status" value="1"/>
</dbReference>
<evidence type="ECO:0000313" key="7">
    <source>
        <dbReference type="EMBL" id="MEE1674392.1"/>
    </source>
</evidence>
<organism evidence="7 8">
    <name type="scientific">Agarivorans aestuarii</name>
    <dbReference type="NCBI Taxonomy" id="1563703"/>
    <lineage>
        <taxon>Bacteria</taxon>
        <taxon>Pseudomonadati</taxon>
        <taxon>Pseudomonadota</taxon>
        <taxon>Gammaproteobacteria</taxon>
        <taxon>Alteromonadales</taxon>
        <taxon>Alteromonadaceae</taxon>
        <taxon>Agarivorans</taxon>
    </lineage>
</organism>
<keyword evidence="5" id="KW-0804">Transcription</keyword>
<dbReference type="Pfam" id="PF07638">
    <property type="entry name" value="Sigma70_ECF"/>
    <property type="match status" value="1"/>
</dbReference>
<sequence>MKSLVSDEQLMLDYGQRGNVAAFDQLYQRYRKPLFGFIRQKMTEAACNEVFQEVWESIISQASAYQVPGGEAQTTVHFRGFLYTIARRRIADYWRSQGKQSNSDEQGLDELAADSNPEKEHQQGVDKQVILRCVELLPSKQQDVFMLKQSGLAVAEMSQVLDASFDAIKSRIRVAYQQLRECWEKHHG</sequence>
<dbReference type="InterPro" id="IPR039425">
    <property type="entry name" value="RNA_pol_sigma-70-like"/>
</dbReference>
<feature type="domain" description="RNA polymerase sigma-70 ECF-like HTH" evidence="6">
    <location>
        <begin position="12"/>
        <end position="181"/>
    </location>
</feature>
<keyword evidence="8" id="KW-1185">Reference proteome</keyword>
<evidence type="ECO:0000256" key="1">
    <source>
        <dbReference type="ARBA" id="ARBA00010641"/>
    </source>
</evidence>
<keyword evidence="4" id="KW-0238">DNA-binding</keyword>
<accession>A0ABU7G4Q8</accession>
<dbReference type="Proteomes" id="UP001310248">
    <property type="component" value="Unassembled WGS sequence"/>
</dbReference>
<gene>
    <name evidence="7" type="ORF">SNR37_003831</name>
</gene>
<protein>
    <submittedName>
        <fullName evidence="7">Sigma-70 family RNA polymerase sigma factor</fullName>
    </submittedName>
</protein>
<keyword evidence="2" id="KW-0805">Transcription regulation</keyword>
<evidence type="ECO:0000256" key="3">
    <source>
        <dbReference type="ARBA" id="ARBA00023082"/>
    </source>
</evidence>
<dbReference type="NCBIfam" id="TIGR02937">
    <property type="entry name" value="sigma70-ECF"/>
    <property type="match status" value="1"/>
</dbReference>
<dbReference type="InterPro" id="IPR013325">
    <property type="entry name" value="RNA_pol_sigma_r2"/>
</dbReference>
<comment type="caution">
    <text evidence="7">The sequence shown here is derived from an EMBL/GenBank/DDBJ whole genome shotgun (WGS) entry which is preliminary data.</text>
</comment>
<dbReference type="Gene3D" id="1.10.10.10">
    <property type="entry name" value="Winged helix-like DNA-binding domain superfamily/Winged helix DNA-binding domain"/>
    <property type="match status" value="1"/>
</dbReference>
<dbReference type="SUPFAM" id="SSF88659">
    <property type="entry name" value="Sigma3 and sigma4 domains of RNA polymerase sigma factors"/>
    <property type="match status" value="1"/>
</dbReference>
<evidence type="ECO:0000256" key="2">
    <source>
        <dbReference type="ARBA" id="ARBA00023015"/>
    </source>
</evidence>
<reference evidence="8" key="1">
    <citation type="submission" date="2023-07" db="EMBL/GenBank/DDBJ databases">
        <title>Draft genome sequence of Agarivorans aestuarii strain ZMCS4, a CAZymes producing bacteria isolated from the marine brown algae Clodostephus spongiosus.</title>
        <authorList>
            <person name="Lorente B."/>
            <person name="Cabral C."/>
            <person name="Frias J."/>
            <person name="Faria J."/>
            <person name="Toubarro D."/>
        </authorList>
    </citation>
    <scope>NUCLEOTIDE SEQUENCE [LARGE SCALE GENOMIC DNA]</scope>
    <source>
        <strain evidence="8">ZMCS4</strain>
    </source>
</reference>
<name>A0ABU7G4Q8_9ALTE</name>